<sequence>MIESITRRFTIERIDEDVVPLKYKKDAVRYIKWFVKMCVNNRRMCRTDKVTAGAYRSSDGDLYYGATVYVSEWYTCKDAIEFRHNLYHQRSDTKIEYYPGVYWEVTLDIENVMAVAQEANNICDTLMRKNGL</sequence>
<reference evidence="1" key="1">
    <citation type="journal article" date="2020" name="Nature">
        <title>Giant virus diversity and host interactions through global metagenomics.</title>
        <authorList>
            <person name="Schulz F."/>
            <person name="Roux S."/>
            <person name="Paez-Espino D."/>
            <person name="Jungbluth S."/>
            <person name="Walsh D.A."/>
            <person name="Denef V.J."/>
            <person name="McMahon K.D."/>
            <person name="Konstantinidis K.T."/>
            <person name="Eloe-Fadrosh E.A."/>
            <person name="Kyrpides N.C."/>
            <person name="Woyke T."/>
        </authorList>
    </citation>
    <scope>NUCLEOTIDE SEQUENCE</scope>
    <source>
        <strain evidence="1">GVMAG-M-3300018416-45</strain>
    </source>
</reference>
<evidence type="ECO:0000313" key="1">
    <source>
        <dbReference type="EMBL" id="QHS94728.1"/>
    </source>
</evidence>
<proteinExistence type="predicted"/>
<protein>
    <submittedName>
        <fullName evidence="1">Uncharacterized protein</fullName>
    </submittedName>
</protein>
<dbReference type="EMBL" id="MN739231">
    <property type="protein sequence ID" value="QHS94728.1"/>
    <property type="molecule type" value="Genomic_DNA"/>
</dbReference>
<name>A0A6C0BTI7_9ZZZZ</name>
<accession>A0A6C0BTI7</accession>
<organism evidence="1">
    <name type="scientific">viral metagenome</name>
    <dbReference type="NCBI Taxonomy" id="1070528"/>
    <lineage>
        <taxon>unclassified sequences</taxon>
        <taxon>metagenomes</taxon>
        <taxon>organismal metagenomes</taxon>
    </lineage>
</organism>
<dbReference type="AlphaFoldDB" id="A0A6C0BTI7"/>